<keyword evidence="2" id="KW-1185">Reference proteome</keyword>
<proteinExistence type="predicted"/>
<name>A0A1H4UYY4_TSUTY</name>
<dbReference type="AlphaFoldDB" id="A0A1H4UYY4"/>
<organism evidence="1 2">
    <name type="scientific">Tsukamurella tyrosinosolvens</name>
    <dbReference type="NCBI Taxonomy" id="57704"/>
    <lineage>
        <taxon>Bacteria</taxon>
        <taxon>Bacillati</taxon>
        <taxon>Actinomycetota</taxon>
        <taxon>Actinomycetes</taxon>
        <taxon>Mycobacteriales</taxon>
        <taxon>Tsukamurellaceae</taxon>
        <taxon>Tsukamurella</taxon>
    </lineage>
</organism>
<reference evidence="2" key="1">
    <citation type="submission" date="2016-10" db="EMBL/GenBank/DDBJ databases">
        <authorList>
            <person name="Varghese N."/>
            <person name="Submissions S."/>
        </authorList>
    </citation>
    <scope>NUCLEOTIDE SEQUENCE [LARGE SCALE GENOMIC DNA]</scope>
    <source>
        <strain evidence="2">DSM 44234</strain>
    </source>
</reference>
<evidence type="ECO:0000313" key="1">
    <source>
        <dbReference type="EMBL" id="SEC74049.1"/>
    </source>
</evidence>
<dbReference type="Proteomes" id="UP000182241">
    <property type="component" value="Unassembled WGS sequence"/>
</dbReference>
<dbReference type="RefSeq" id="WP_068742900.1">
    <property type="nucleotide sequence ID" value="NZ_FNSA01000003.1"/>
</dbReference>
<dbReference type="OrthoDB" id="4732841at2"/>
<gene>
    <name evidence="1" type="ORF">SAMN04489793_3088</name>
</gene>
<evidence type="ECO:0000313" key="2">
    <source>
        <dbReference type="Proteomes" id="UP000182241"/>
    </source>
</evidence>
<dbReference type="EMBL" id="FNSA01000003">
    <property type="protein sequence ID" value="SEC74049.1"/>
    <property type="molecule type" value="Genomic_DNA"/>
</dbReference>
<accession>A0A1H4UYY4</accession>
<protein>
    <submittedName>
        <fullName evidence="1">Uncharacterized protein</fullName>
    </submittedName>
</protein>
<sequence>MSLYHCTIALDGDNRQVIVHWDDNDANTHIVAPITIAASELDEAKLVHLVASMGFRMVSTGSDNVGRGWAIVARTNSNHPFYDPIAREWRAFLSDDQKAAIRTQYPDATVPGVH</sequence>